<protein>
    <recommendedName>
        <fullName evidence="1">Thioredoxin-like fold domain-containing protein</fullName>
    </recommendedName>
</protein>
<dbReference type="SUPFAM" id="SSF52833">
    <property type="entry name" value="Thioredoxin-like"/>
    <property type="match status" value="1"/>
</dbReference>
<dbReference type="PANTHER" id="PTHR36450">
    <property type="entry name" value="THIOREDOXIN"/>
    <property type="match status" value="1"/>
</dbReference>
<dbReference type="AlphaFoldDB" id="A0A644XT12"/>
<dbReference type="InterPro" id="IPR005243">
    <property type="entry name" value="THIRX-like_proc"/>
</dbReference>
<dbReference type="InterPro" id="IPR036249">
    <property type="entry name" value="Thioredoxin-like_sf"/>
</dbReference>
<dbReference type="EMBL" id="VSSQ01002766">
    <property type="protein sequence ID" value="MPM17274.1"/>
    <property type="molecule type" value="Genomic_DNA"/>
</dbReference>
<evidence type="ECO:0000313" key="2">
    <source>
        <dbReference type="EMBL" id="MPM17274.1"/>
    </source>
</evidence>
<organism evidence="2">
    <name type="scientific">bioreactor metagenome</name>
    <dbReference type="NCBI Taxonomy" id="1076179"/>
    <lineage>
        <taxon>unclassified sequences</taxon>
        <taxon>metagenomes</taxon>
        <taxon>ecological metagenomes</taxon>
    </lineage>
</organism>
<gene>
    <name evidence="2" type="ORF">SDC9_63662</name>
</gene>
<reference evidence="2" key="1">
    <citation type="submission" date="2019-08" db="EMBL/GenBank/DDBJ databases">
        <authorList>
            <person name="Kucharzyk K."/>
            <person name="Murdoch R.W."/>
            <person name="Higgins S."/>
            <person name="Loffler F."/>
        </authorList>
    </citation>
    <scope>NUCLEOTIDE SEQUENCE</scope>
</reference>
<dbReference type="InterPro" id="IPR012336">
    <property type="entry name" value="Thioredoxin-like_fold"/>
</dbReference>
<sequence>MAIFGFGRKRKTVEEVSSDIKILGSGCAACNTLEENTRKALESLGQDSAIEHVTDFAKIAEFGVMTTPALVVDQKVLVSGRVADAQEVAQLIKKARGLS</sequence>
<proteinExistence type="predicted"/>
<dbReference type="Pfam" id="PF13192">
    <property type="entry name" value="Thioredoxin_3"/>
    <property type="match status" value="1"/>
</dbReference>
<comment type="caution">
    <text evidence="2">The sequence shown here is derived from an EMBL/GenBank/DDBJ whole genome shotgun (WGS) entry which is preliminary data.</text>
</comment>
<dbReference type="Gene3D" id="3.40.30.10">
    <property type="entry name" value="Glutaredoxin"/>
    <property type="match status" value="1"/>
</dbReference>
<name>A0A644XT12_9ZZZZ</name>
<dbReference type="PANTHER" id="PTHR36450:SF1">
    <property type="entry name" value="THIOREDOXIN"/>
    <property type="match status" value="1"/>
</dbReference>
<feature type="domain" description="Thioredoxin-like fold" evidence="1">
    <location>
        <begin position="19"/>
        <end position="93"/>
    </location>
</feature>
<evidence type="ECO:0000259" key="1">
    <source>
        <dbReference type="Pfam" id="PF13192"/>
    </source>
</evidence>
<dbReference type="NCBIfam" id="TIGR00412">
    <property type="entry name" value="redox_disulf_2"/>
    <property type="match status" value="1"/>
</dbReference>
<accession>A0A644XT12</accession>